<reference evidence="1" key="1">
    <citation type="submission" date="2021-06" db="EMBL/GenBank/DDBJ databases">
        <title>Comparative genomics, transcriptomics and evolutionary studies reveal genomic signatures of adaptation to plant cell wall in hemibiotrophic fungi.</title>
        <authorList>
            <consortium name="DOE Joint Genome Institute"/>
            <person name="Baroncelli R."/>
            <person name="Diaz J.F."/>
            <person name="Benocci T."/>
            <person name="Peng M."/>
            <person name="Battaglia E."/>
            <person name="Haridas S."/>
            <person name="Andreopoulos W."/>
            <person name="Labutti K."/>
            <person name="Pangilinan J."/>
            <person name="Floch G.L."/>
            <person name="Makela M.R."/>
            <person name="Henrissat B."/>
            <person name="Grigoriev I.V."/>
            <person name="Crouch J.A."/>
            <person name="De Vries R.P."/>
            <person name="Sukno S.A."/>
            <person name="Thon M.R."/>
        </authorList>
    </citation>
    <scope>NUCLEOTIDE SEQUENCE</scope>
    <source>
        <strain evidence="1">CBS 193.32</strain>
    </source>
</reference>
<keyword evidence="2" id="KW-1185">Reference proteome</keyword>
<evidence type="ECO:0000313" key="2">
    <source>
        <dbReference type="Proteomes" id="UP001224890"/>
    </source>
</evidence>
<organism evidence="1 2">
    <name type="scientific">Colletotrichum godetiae</name>
    <dbReference type="NCBI Taxonomy" id="1209918"/>
    <lineage>
        <taxon>Eukaryota</taxon>
        <taxon>Fungi</taxon>
        <taxon>Dikarya</taxon>
        <taxon>Ascomycota</taxon>
        <taxon>Pezizomycotina</taxon>
        <taxon>Sordariomycetes</taxon>
        <taxon>Hypocreomycetidae</taxon>
        <taxon>Glomerellales</taxon>
        <taxon>Glomerellaceae</taxon>
        <taxon>Colletotrichum</taxon>
        <taxon>Colletotrichum acutatum species complex</taxon>
    </lineage>
</organism>
<accession>A0AAJ0ACJ0</accession>
<dbReference type="GeneID" id="85451095"/>
<dbReference type="EMBL" id="JAHMHR010000047">
    <property type="protein sequence ID" value="KAK1671418.1"/>
    <property type="molecule type" value="Genomic_DNA"/>
</dbReference>
<dbReference type="Proteomes" id="UP001224890">
    <property type="component" value="Unassembled WGS sequence"/>
</dbReference>
<comment type="caution">
    <text evidence="1">The sequence shown here is derived from an EMBL/GenBank/DDBJ whole genome shotgun (WGS) entry which is preliminary data.</text>
</comment>
<proteinExistence type="predicted"/>
<evidence type="ECO:0000313" key="1">
    <source>
        <dbReference type="EMBL" id="KAK1671418.1"/>
    </source>
</evidence>
<name>A0AAJ0ACJ0_9PEZI</name>
<dbReference type="RefSeq" id="XP_060425421.1">
    <property type="nucleotide sequence ID" value="XM_060566569.1"/>
</dbReference>
<dbReference type="AlphaFoldDB" id="A0AAJ0ACJ0"/>
<protein>
    <submittedName>
        <fullName evidence="1">Uncharacterized protein</fullName>
    </submittedName>
</protein>
<sequence>MASSLDFQLKLALCNLTSLIAPSHASDFMTAKVDAMAPDSAEKHHLSADQEDDAAQQVSYRGGAGIACVGSILLAQPIAPRPKVQQYVNLRKFHPCYGRGSPLTTSCEDIRLRIELGNEYSLDIDLKKERIKLAVRLMYFVSYTILVNQLMGWYFRAQCPVDVISGPQMCLKNVGRLHWQ</sequence>
<gene>
    <name evidence="1" type="ORF">BDP55DRAFT_294472</name>
</gene>